<dbReference type="Pfam" id="PF05047">
    <property type="entry name" value="L51_S25_CI-B8"/>
    <property type="match status" value="1"/>
</dbReference>
<keyword evidence="9" id="KW-1185">Reference proteome</keyword>
<keyword evidence="5" id="KW-0687">Ribonucleoprotein</keyword>
<dbReference type="GO" id="GO:0032543">
    <property type="term" value="P:mitochondrial translation"/>
    <property type="evidence" value="ECO:0007669"/>
    <property type="project" value="InterPro"/>
</dbReference>
<comment type="similarity">
    <text evidence="2">Belongs to the mitochondrion-specific ribosomal protein mL43 family.</text>
</comment>
<evidence type="ECO:0000256" key="4">
    <source>
        <dbReference type="ARBA" id="ARBA00023128"/>
    </source>
</evidence>
<dbReference type="Gene3D" id="3.40.30.10">
    <property type="entry name" value="Glutaredoxin"/>
    <property type="match status" value="1"/>
</dbReference>
<dbReference type="GO" id="GO:0003735">
    <property type="term" value="F:structural constituent of ribosome"/>
    <property type="evidence" value="ECO:0007669"/>
    <property type="project" value="InterPro"/>
</dbReference>
<dbReference type="PANTHER" id="PTHR21396:SF2">
    <property type="entry name" value="LARGE RIBOSOMAL SUBUNIT PROTEIN ML43"/>
    <property type="match status" value="1"/>
</dbReference>
<dbReference type="OrthoDB" id="88at2759"/>
<organism evidence="8 9">
    <name type="scientific">Chlamydomonas schloesseri</name>
    <dbReference type="NCBI Taxonomy" id="2026947"/>
    <lineage>
        <taxon>Eukaryota</taxon>
        <taxon>Viridiplantae</taxon>
        <taxon>Chlorophyta</taxon>
        <taxon>core chlorophytes</taxon>
        <taxon>Chlorophyceae</taxon>
        <taxon>CS clade</taxon>
        <taxon>Chlamydomonadales</taxon>
        <taxon>Chlamydomonadaceae</taxon>
        <taxon>Chlamydomonas</taxon>
    </lineage>
</organism>
<evidence type="ECO:0000256" key="6">
    <source>
        <dbReference type="ARBA" id="ARBA00035188"/>
    </source>
</evidence>
<dbReference type="SUPFAM" id="SSF52833">
    <property type="entry name" value="Thioredoxin-like"/>
    <property type="match status" value="1"/>
</dbReference>
<dbReference type="AlphaFoldDB" id="A0A835WDC7"/>
<dbReference type="InterPro" id="IPR039927">
    <property type="entry name" value="Ribosomal_mL43"/>
</dbReference>
<accession>A0A835WDC7</accession>
<dbReference type="Proteomes" id="UP000613740">
    <property type="component" value="Unassembled WGS sequence"/>
</dbReference>
<comment type="subcellular location">
    <subcellularLocation>
        <location evidence="1">Mitochondrion</location>
    </subcellularLocation>
</comment>
<feature type="domain" description="Ribosomal protein/NADH dehydrogenase" evidence="7">
    <location>
        <begin position="18"/>
        <end position="91"/>
    </location>
</feature>
<name>A0A835WDC7_9CHLO</name>
<dbReference type="SMART" id="SM00916">
    <property type="entry name" value="L51_S25_CI-B8"/>
    <property type="match status" value="1"/>
</dbReference>
<proteinExistence type="inferred from homology"/>
<keyword evidence="3" id="KW-0689">Ribosomal protein</keyword>
<dbReference type="InterPro" id="IPR007741">
    <property type="entry name" value="Ribosomal_mL43/mS25/NADH_DH"/>
</dbReference>
<dbReference type="PANTHER" id="PTHR21396">
    <property type="entry name" value="39S RIBOSOMAL PROTEIN L43"/>
    <property type="match status" value="1"/>
</dbReference>
<protein>
    <recommendedName>
        <fullName evidence="6">Large ribosomal subunit protein mL43</fullName>
    </recommendedName>
</protein>
<evidence type="ECO:0000313" key="8">
    <source>
        <dbReference type="EMBL" id="KAG2445360.1"/>
    </source>
</evidence>
<evidence type="ECO:0000256" key="1">
    <source>
        <dbReference type="ARBA" id="ARBA00004173"/>
    </source>
</evidence>
<evidence type="ECO:0000256" key="3">
    <source>
        <dbReference type="ARBA" id="ARBA00022980"/>
    </source>
</evidence>
<dbReference type="GO" id="GO:0005762">
    <property type="term" value="C:mitochondrial large ribosomal subunit"/>
    <property type="evidence" value="ECO:0007669"/>
    <property type="project" value="TreeGrafter"/>
</dbReference>
<dbReference type="FunFam" id="3.40.30.10:FF:000175">
    <property type="entry name" value="54S ribosomal protein L51, mitochondrial"/>
    <property type="match status" value="1"/>
</dbReference>
<evidence type="ECO:0000313" key="9">
    <source>
        <dbReference type="Proteomes" id="UP000613740"/>
    </source>
</evidence>
<evidence type="ECO:0000256" key="5">
    <source>
        <dbReference type="ARBA" id="ARBA00023274"/>
    </source>
</evidence>
<dbReference type="InterPro" id="IPR036249">
    <property type="entry name" value="Thioredoxin-like_sf"/>
</dbReference>
<dbReference type="EMBL" id="JAEHOD010000027">
    <property type="protein sequence ID" value="KAG2445360.1"/>
    <property type="molecule type" value="Genomic_DNA"/>
</dbReference>
<reference evidence="8" key="1">
    <citation type="journal article" date="2020" name="bioRxiv">
        <title>Comparative genomics of Chlamydomonas.</title>
        <authorList>
            <person name="Craig R.J."/>
            <person name="Hasan A.R."/>
            <person name="Ness R.W."/>
            <person name="Keightley P.D."/>
        </authorList>
    </citation>
    <scope>NUCLEOTIDE SEQUENCE</scope>
    <source>
        <strain evidence="8">CCAP 11/173</strain>
    </source>
</reference>
<sequence length="141" mass="16223">MSKYGVWMLESLVIKYCDIGGSSRGMRLFLDEALPALRQQNPQLGVQQVLQRFRHPKLVAVYRNGRTKPVCVKNLAPSEIMEHIAWLRNSHGRGQEYQVVRSRHLSRSPSIQGTWSVDTFASQLERVNEARRAREAAQTQY</sequence>
<gene>
    <name evidence="8" type="ORF">HYH02_008825</name>
</gene>
<comment type="caution">
    <text evidence="8">The sequence shown here is derived from an EMBL/GenBank/DDBJ whole genome shotgun (WGS) entry which is preliminary data.</text>
</comment>
<evidence type="ECO:0000259" key="7">
    <source>
        <dbReference type="SMART" id="SM00916"/>
    </source>
</evidence>
<evidence type="ECO:0000256" key="2">
    <source>
        <dbReference type="ARBA" id="ARBA00006073"/>
    </source>
</evidence>
<keyword evidence="4" id="KW-0496">Mitochondrion</keyword>